<evidence type="ECO:0000256" key="1">
    <source>
        <dbReference type="SAM" id="Phobius"/>
    </source>
</evidence>
<dbReference type="RefSeq" id="WP_117787297.1">
    <property type="nucleotide sequence ID" value="NZ_AP024085.1"/>
</dbReference>
<dbReference type="KEGG" id="fit:Fi14EGH31_18110"/>
<keyword evidence="1" id="KW-1133">Transmembrane helix</keyword>
<name>A0A7I8DZN5_9FIRM</name>
<feature type="transmembrane region" description="Helical" evidence="1">
    <location>
        <begin position="154"/>
        <end position="176"/>
    </location>
</feature>
<dbReference type="Proteomes" id="UP000593842">
    <property type="component" value="Chromosome"/>
</dbReference>
<keyword evidence="1" id="KW-0472">Membrane</keyword>
<protein>
    <submittedName>
        <fullName evidence="2">Uncharacterized protein</fullName>
    </submittedName>
</protein>
<dbReference type="EMBL" id="AP024085">
    <property type="protein sequence ID" value="BCL58099.1"/>
    <property type="molecule type" value="Genomic_DNA"/>
</dbReference>
<proteinExistence type="predicted"/>
<dbReference type="GeneID" id="70580253"/>
<dbReference type="AlphaFoldDB" id="A0A7I8DZN5"/>
<feature type="transmembrane region" description="Helical" evidence="1">
    <location>
        <begin position="131"/>
        <end position="148"/>
    </location>
</feature>
<reference evidence="2" key="1">
    <citation type="journal article" date="2020" name="Microbiol. Resour. Announc.">
        <title>Complete Genome Sequence of Faecalibacillus intestinalis JCM 34082, Isolated from Feces from a Healthy Japanese Female.</title>
        <authorList>
            <person name="Sakamoto M."/>
            <person name="Ikeyama N."/>
            <person name="Toyoda A."/>
            <person name="Murakami T."/>
            <person name="Mori H."/>
            <person name="Ohkuma M."/>
        </authorList>
    </citation>
    <scope>NUCLEOTIDE SEQUENCE</scope>
    <source>
        <strain evidence="2">14EGH31</strain>
    </source>
</reference>
<evidence type="ECO:0000313" key="2">
    <source>
        <dbReference type="EMBL" id="BCL58099.1"/>
    </source>
</evidence>
<accession>A0A7I8DZN5</accession>
<sequence>MREEVFKIHKYPLGHKVDKQLLVSIKDIFLQYDEHMFFEIKTECTNDTACFFEDIDECFEYFEKKTYRIVKMSITGKFKDNQVTLIFDNGTHPNTEIKFQFDNGDDYLLLKNKIELCLSNFKLNYRILSRLPIMTFLLGFGMLFIVVYTNVKNIIFPELVQISIMSIWTCGIWITISLSSIRNIKRNLFPCTEFRIGQNIRIEEKNEKIRNFIFVTIILTIILGIIVNLISGFLF</sequence>
<gene>
    <name evidence="2" type="ORF">Fi14EGH31_18110</name>
</gene>
<feature type="transmembrane region" description="Helical" evidence="1">
    <location>
        <begin position="211"/>
        <end position="234"/>
    </location>
</feature>
<keyword evidence="1" id="KW-0812">Transmembrane</keyword>
<organism evidence="2">
    <name type="scientific">Faecalibacillus intestinalis</name>
    <dbReference type="NCBI Taxonomy" id="1982626"/>
    <lineage>
        <taxon>Bacteria</taxon>
        <taxon>Bacillati</taxon>
        <taxon>Bacillota</taxon>
        <taxon>Erysipelotrichia</taxon>
        <taxon>Erysipelotrichales</taxon>
        <taxon>Coprobacillaceae</taxon>
        <taxon>Faecalibacillus</taxon>
    </lineage>
</organism>